<evidence type="ECO:0000256" key="2">
    <source>
        <dbReference type="ARBA" id="ARBA00022553"/>
    </source>
</evidence>
<name>A0A319BCP6_ASPVC</name>
<dbReference type="Gene3D" id="3.40.47.10">
    <property type="match status" value="1"/>
</dbReference>
<dbReference type="InterPro" id="IPR014043">
    <property type="entry name" value="Acyl_transferase_dom"/>
</dbReference>
<keyword evidence="5" id="KW-0560">Oxidoreductase</keyword>
<dbReference type="InterPro" id="IPR009081">
    <property type="entry name" value="PP-bd_ACP"/>
</dbReference>
<dbReference type="InterPro" id="IPR036291">
    <property type="entry name" value="NAD(P)-bd_dom_sf"/>
</dbReference>
<dbReference type="GO" id="GO:0006633">
    <property type="term" value="P:fatty acid biosynthetic process"/>
    <property type="evidence" value="ECO:0007669"/>
    <property type="project" value="InterPro"/>
</dbReference>
<keyword evidence="15" id="KW-1185">Reference proteome</keyword>
<dbReference type="SUPFAM" id="SSF51735">
    <property type="entry name" value="NAD(P)-binding Rossmann-fold domains"/>
    <property type="match status" value="3"/>
</dbReference>
<dbReference type="InterPro" id="IPR014031">
    <property type="entry name" value="Ketoacyl_synth_C"/>
</dbReference>
<dbReference type="InterPro" id="IPR018201">
    <property type="entry name" value="Ketoacyl_synth_AS"/>
</dbReference>
<dbReference type="InterPro" id="IPR020807">
    <property type="entry name" value="PKS_DH"/>
</dbReference>
<dbReference type="Pfam" id="PF02801">
    <property type="entry name" value="Ketoacyl-synt_C"/>
    <property type="match status" value="1"/>
</dbReference>
<dbReference type="GO" id="GO:0004315">
    <property type="term" value="F:3-oxoacyl-[acyl-carrier-protein] synthase activity"/>
    <property type="evidence" value="ECO:0007669"/>
    <property type="project" value="InterPro"/>
</dbReference>
<feature type="region of interest" description="C-terminal hotdog fold" evidence="9">
    <location>
        <begin position="1108"/>
        <end position="1270"/>
    </location>
</feature>
<feature type="region of interest" description="N-terminal hotdog fold" evidence="9">
    <location>
        <begin position="959"/>
        <end position="1084"/>
    </location>
</feature>
<dbReference type="InterPro" id="IPR056501">
    <property type="entry name" value="NAD-bd_HRPKS_sdrA"/>
</dbReference>
<dbReference type="Gene3D" id="3.40.50.150">
    <property type="entry name" value="Vaccinia Virus protein VP39"/>
    <property type="match status" value="1"/>
</dbReference>
<dbReference type="Pfam" id="PF07993">
    <property type="entry name" value="NAD_binding_4"/>
    <property type="match status" value="1"/>
</dbReference>
<dbReference type="InterPro" id="IPR049900">
    <property type="entry name" value="PKS_mFAS_DH"/>
</dbReference>
<dbReference type="SMART" id="SM00826">
    <property type="entry name" value="PKS_DH"/>
    <property type="match status" value="1"/>
</dbReference>
<keyword evidence="4" id="KW-0521">NADP</keyword>
<reference evidence="14" key="1">
    <citation type="submission" date="2016-12" db="EMBL/GenBank/DDBJ databases">
        <title>The genomes of Aspergillus section Nigri reveals drivers in fungal speciation.</title>
        <authorList>
            <consortium name="DOE Joint Genome Institute"/>
            <person name="Vesth T.C."/>
            <person name="Nybo J."/>
            <person name="Theobald S."/>
            <person name="Brandl J."/>
            <person name="Frisvad J.C."/>
            <person name="Nielsen K.F."/>
            <person name="Lyhne E.K."/>
            <person name="Kogle M.E."/>
            <person name="Kuo A."/>
            <person name="Riley R."/>
            <person name="Clum A."/>
            <person name="Nolan M."/>
            <person name="Lipzen A."/>
            <person name="Salamov A."/>
            <person name="Henrissat B."/>
            <person name="Wiebenga A."/>
            <person name="De Vries R.P."/>
            <person name="Grigoriev I.V."/>
            <person name="Mortensen U.H."/>
            <person name="Andersen M.R."/>
            <person name="Baker S.E."/>
        </authorList>
    </citation>
    <scope>NUCLEOTIDE SEQUENCE [LARGE SCALE GENOMIC DNA]</scope>
    <source>
        <strain evidence="14">CBS 113365</strain>
    </source>
</reference>
<dbReference type="InterPro" id="IPR016039">
    <property type="entry name" value="Thiolase-like"/>
</dbReference>
<dbReference type="InterPro" id="IPR020843">
    <property type="entry name" value="ER"/>
</dbReference>
<dbReference type="InterPro" id="IPR050091">
    <property type="entry name" value="PKS_NRPS_Biosynth_Enz"/>
</dbReference>
<evidence type="ECO:0000256" key="7">
    <source>
        <dbReference type="ARBA" id="ARBA00023315"/>
    </source>
</evidence>
<dbReference type="Pfam" id="PF00550">
    <property type="entry name" value="PP-binding"/>
    <property type="match status" value="1"/>
</dbReference>
<dbReference type="InterPro" id="IPR057326">
    <property type="entry name" value="KR_dom"/>
</dbReference>
<dbReference type="SMART" id="SM00823">
    <property type="entry name" value="PKS_PP"/>
    <property type="match status" value="1"/>
</dbReference>
<dbReference type="Gene3D" id="3.90.180.10">
    <property type="entry name" value="Medium-chain alcohol dehydrogenases, catalytic domain"/>
    <property type="match status" value="1"/>
</dbReference>
<dbReference type="InterPro" id="IPR014030">
    <property type="entry name" value="Ketoacyl_synth_N"/>
</dbReference>
<dbReference type="Pfam" id="PF23114">
    <property type="entry name" value="NAD-bd_HRPKS_sdrA"/>
    <property type="match status" value="1"/>
</dbReference>
<dbReference type="SMART" id="SM00825">
    <property type="entry name" value="PKS_KS"/>
    <property type="match status" value="1"/>
</dbReference>
<evidence type="ECO:0000256" key="5">
    <source>
        <dbReference type="ARBA" id="ARBA00023002"/>
    </source>
</evidence>
<evidence type="ECO:0000313" key="14">
    <source>
        <dbReference type="EMBL" id="PYH70447.1"/>
    </source>
</evidence>
<accession>A0A319BCP6</accession>
<feature type="domain" description="Ketosynthase family 3 (KS3)" evidence="12">
    <location>
        <begin position="17"/>
        <end position="442"/>
    </location>
</feature>
<dbReference type="GeneID" id="37217122"/>
<dbReference type="Gene3D" id="3.10.129.110">
    <property type="entry name" value="Polyketide synthase dehydratase"/>
    <property type="match status" value="1"/>
</dbReference>
<dbReference type="InterPro" id="IPR049551">
    <property type="entry name" value="PKS_DH_C"/>
</dbReference>
<evidence type="ECO:0000256" key="8">
    <source>
        <dbReference type="ARBA" id="ARBA00029443"/>
    </source>
</evidence>
<dbReference type="SUPFAM" id="SSF53335">
    <property type="entry name" value="S-adenosyl-L-methionine-dependent methyltransferases"/>
    <property type="match status" value="1"/>
</dbReference>
<dbReference type="CDD" id="cd00833">
    <property type="entry name" value="PKS"/>
    <property type="match status" value="1"/>
</dbReference>
<dbReference type="PROSITE" id="PS00012">
    <property type="entry name" value="PHOSPHOPANTETHEINE"/>
    <property type="match status" value="1"/>
</dbReference>
<dbReference type="Pfam" id="PF08659">
    <property type="entry name" value="KR"/>
    <property type="match status" value="1"/>
</dbReference>
<feature type="active site" description="Proton donor; for dehydratase activity" evidence="9">
    <location>
        <position position="1180"/>
    </location>
</feature>
<dbReference type="EMBL" id="KZ821621">
    <property type="protein sequence ID" value="PYH70447.1"/>
    <property type="molecule type" value="Genomic_DNA"/>
</dbReference>
<dbReference type="SMART" id="SM00822">
    <property type="entry name" value="PKS_KR"/>
    <property type="match status" value="1"/>
</dbReference>
<dbReference type="GO" id="GO:0016491">
    <property type="term" value="F:oxidoreductase activity"/>
    <property type="evidence" value="ECO:0007669"/>
    <property type="project" value="UniProtKB-KW"/>
</dbReference>
<dbReference type="SUPFAM" id="SSF47336">
    <property type="entry name" value="ACP-like"/>
    <property type="match status" value="1"/>
</dbReference>
<evidence type="ECO:0000259" key="11">
    <source>
        <dbReference type="PROSITE" id="PS50075"/>
    </source>
</evidence>
<dbReference type="CDD" id="cd05195">
    <property type="entry name" value="enoyl_red"/>
    <property type="match status" value="1"/>
</dbReference>
<dbReference type="InterPro" id="IPR013968">
    <property type="entry name" value="PKS_KR"/>
</dbReference>
<dbReference type="InterPro" id="IPR006162">
    <property type="entry name" value="Ppantetheine_attach_site"/>
</dbReference>
<keyword evidence="1" id="KW-0596">Phosphopantetheine</keyword>
<evidence type="ECO:0000256" key="1">
    <source>
        <dbReference type="ARBA" id="ARBA00022450"/>
    </source>
</evidence>
<dbReference type="InterPro" id="IPR011032">
    <property type="entry name" value="GroES-like_sf"/>
</dbReference>
<dbReference type="Pfam" id="PF00109">
    <property type="entry name" value="ketoacyl-synt"/>
    <property type="match status" value="1"/>
</dbReference>
<dbReference type="InterPro" id="IPR001227">
    <property type="entry name" value="Ac_transferase_dom_sf"/>
</dbReference>
<dbReference type="SUPFAM" id="SSF53901">
    <property type="entry name" value="Thiolase-like"/>
    <property type="match status" value="1"/>
</dbReference>
<feature type="compositionally biased region" description="Low complexity" evidence="10">
    <location>
        <begin position="2568"/>
        <end position="2582"/>
    </location>
</feature>
<evidence type="ECO:0000256" key="4">
    <source>
        <dbReference type="ARBA" id="ARBA00022857"/>
    </source>
</evidence>
<dbReference type="Pfam" id="PF14765">
    <property type="entry name" value="PS-DH"/>
    <property type="match status" value="1"/>
</dbReference>
<dbReference type="Gene3D" id="3.40.366.10">
    <property type="entry name" value="Malonyl-Coenzyme A Acyl Carrier Protein, domain 2"/>
    <property type="match status" value="1"/>
</dbReference>
<dbReference type="InterPro" id="IPR016035">
    <property type="entry name" value="Acyl_Trfase/lysoPLipase"/>
</dbReference>
<protein>
    <submittedName>
        <fullName evidence="14">Polyketide synthase</fullName>
    </submittedName>
</protein>
<evidence type="ECO:0000259" key="12">
    <source>
        <dbReference type="PROSITE" id="PS52004"/>
    </source>
</evidence>
<evidence type="ECO:0000256" key="9">
    <source>
        <dbReference type="PROSITE-ProRule" id="PRU01363"/>
    </source>
</evidence>
<evidence type="ECO:0000256" key="6">
    <source>
        <dbReference type="ARBA" id="ARBA00023268"/>
    </source>
</evidence>
<feature type="domain" description="PKS/mFAS DH" evidence="13">
    <location>
        <begin position="959"/>
        <end position="1270"/>
    </location>
</feature>
<dbReference type="InterPro" id="IPR013120">
    <property type="entry name" value="FAR_NAD-bd"/>
</dbReference>
<dbReference type="Pfam" id="PF21089">
    <property type="entry name" value="PKS_DH_N"/>
    <property type="match status" value="1"/>
</dbReference>
<dbReference type="PROSITE" id="PS52019">
    <property type="entry name" value="PKS_MFAS_DH"/>
    <property type="match status" value="1"/>
</dbReference>
<dbReference type="Gene3D" id="3.40.50.720">
    <property type="entry name" value="NAD(P)-binding Rossmann-like Domain"/>
    <property type="match status" value="2"/>
</dbReference>
<dbReference type="Pfam" id="PF00698">
    <property type="entry name" value="Acyl_transf_1"/>
    <property type="match status" value="1"/>
</dbReference>
<feature type="domain" description="Carrier" evidence="11">
    <location>
        <begin position="2485"/>
        <end position="2562"/>
    </location>
</feature>
<keyword evidence="7" id="KW-0012">Acyltransferase</keyword>
<dbReference type="PROSITE" id="PS00606">
    <property type="entry name" value="KS3_1"/>
    <property type="match status" value="1"/>
</dbReference>
<keyword evidence="6" id="KW-0511">Multifunctional enzyme</keyword>
<dbReference type="SUPFAM" id="SSF52151">
    <property type="entry name" value="FabD/lysophospholipase-like"/>
    <property type="match status" value="1"/>
</dbReference>
<keyword evidence="3" id="KW-0808">Transferase</keyword>
<dbReference type="SMART" id="SM00829">
    <property type="entry name" value="PKS_ER"/>
    <property type="match status" value="1"/>
</dbReference>
<feature type="region of interest" description="Disordered" evidence="10">
    <location>
        <begin position="2558"/>
        <end position="2582"/>
    </location>
</feature>
<dbReference type="RefSeq" id="XP_025564241.1">
    <property type="nucleotide sequence ID" value="XM_025712530.1"/>
</dbReference>
<dbReference type="InterPro" id="IPR013217">
    <property type="entry name" value="Methyltransf_12"/>
</dbReference>
<evidence type="ECO:0000256" key="3">
    <source>
        <dbReference type="ARBA" id="ARBA00022679"/>
    </source>
</evidence>
<organism evidence="14 15">
    <name type="scientific">Aspergillus vadensis (strain CBS 113365 / IMI 142717 / IBT 24658)</name>
    <dbReference type="NCBI Taxonomy" id="1448311"/>
    <lineage>
        <taxon>Eukaryota</taxon>
        <taxon>Fungi</taxon>
        <taxon>Dikarya</taxon>
        <taxon>Ascomycota</taxon>
        <taxon>Pezizomycotina</taxon>
        <taxon>Eurotiomycetes</taxon>
        <taxon>Eurotiomycetidae</taxon>
        <taxon>Eurotiales</taxon>
        <taxon>Aspergillaceae</taxon>
        <taxon>Aspergillus</taxon>
        <taxon>Aspergillus subgen. Circumdati</taxon>
    </lineage>
</organism>
<gene>
    <name evidence="14" type="ORF">BO88DRAFT_487198</name>
</gene>
<dbReference type="PROSITE" id="PS50075">
    <property type="entry name" value="CARRIER"/>
    <property type="match status" value="1"/>
</dbReference>
<dbReference type="Gene3D" id="3.30.70.3290">
    <property type="match status" value="1"/>
</dbReference>
<dbReference type="SUPFAM" id="SSF50129">
    <property type="entry name" value="GroES-like"/>
    <property type="match status" value="1"/>
</dbReference>
<keyword evidence="2" id="KW-0597">Phosphoprotein</keyword>
<evidence type="ECO:0000313" key="15">
    <source>
        <dbReference type="Proteomes" id="UP000248405"/>
    </source>
</evidence>
<sequence>MPLMLNEDSYCPSDSRSVPLAIVGFAFEFPQEATSSERFWEMIRHGRSASTDFPTDRMNIEAFYHPSKDRPSNISVRGGNFIREDLGAFDAPFFSITPGEAACMDPQHRRMLEATYHALEDAGIPIEKCSGTNTAVYTGCFTNDYQSVIQEDFELEATHAAMGIAPSMLAHRVSWFFNFKGVSMNLDSACSSSLVALHLAAQDLAAGNSSMALVGGANIVFHPNFMKMMSSFNFLSPDSRSWSFDQQANGYARGEGIGMLVVKRLSDALRDGDCIRAVIRNTGSNQDGRTPGITQPNGSSQLDLIKRTYDQVGLDMGPTRFFEAHGTGTPVGDPIEANAIGQAFSHCRSVEDPLYIGAVKANIGHLEGASGLAGLIKTILVLEHGIIPPIAGFRTLNPRIDANQLRLKFPKEATPWPTTGLRRACVNSFGFGGTNSTVILDDAYHYLDQHGLKGYHQTQPCYIAPSPTLQVLAAPSASETTVKVLVWSAADQTAAEKLSAAYHDTIRQCPPEELPDLAYTLISRRSIFPWRGFTVTGGGQQLEAVKPVRARDGVQLAFVFTGQGAQYLGMGKGLISVHPVFQQTVDLLDADLHALGCSWSLRGLFEGDSHLPINQPEYSQPATTCLQIALVDLLQSWGVQPAIVVGHSSGEIAAAYAAGALSRATAVKIAYHRGRLSSQLASQRTDLSMMAVGASVSDIQPYLARLDQPTAVTVGCINSPTSITLTGSIAQLHTLQQWLEHDSIFARMLRVPMAYHSPAMNAIAAEYREAMGDLLLPNLKADPRYTTTTTTTTPMISSVTQALVTPKVLASADYWVRNLTSPVEFSGALSRLLFAESSSTSFPITDLLEIGPHRALQGPITDTIRASAASKTATKATPPRYLSLLDRKVPASTALLQATGHLFCAGFTPNLLLANNLPQSKPRPIPSHRLPSYPFNHSQTYWKESRLGKNFRFRTHRRHDLLGTRSLDWNPQIAQWRNIIRLREVPWLRDHTLDGQILCPGTGMLLMAVEAFRQLGLTTTPGIEIRDARFLHALRVPAETGEVETQLTLISEGSEWTRFRLFAMEGGSYVECCEGRIRGAAADHEDELETLVLPSAVTNGQSVQEWVQHVRNGCSQPSPQDIYDGSTGSSLHYGPAFQNVKQLRLGPGATAVAAIDLESWKRVMSEEDAPPYAVHPCTMDGLAQLVVPALNHEQRDTLPTMVPARASRIWMDLRKPALLHQGEILAVAQCRLRGHRGARADVVGMSVDGDRPLLCIEGLETSFIEAAKPTAVIGDSSRQRQLCTSLVWRPDVDMLDREQLREEVCRDRPTEAPNALGRFRSLQVATLGYVIKAMEYLAQHPEVSVPDYLQRYVAWMHYQRQRLQGSPEWTAAQKLAQDPDAQARLVQEVEEGCGTEGQFFMTVGRHLIAVLSGTEDPLELLFRDGMLHRYYEQMLADAYHAHPASRYLELLGFKNPELRVLEVGAGTGGQTLRSLQTLCPPDAPAQCSLYDYTDISPGFFPAAQQKFADYSPVVRFRTCDISVDPVTQGFEDGSYDLVLASHVLHATDRLDESLQNVRRLLKPGGKLLLFEITEPNSVHIGFAFGLLKGWWSPLDHEERSAHSPCLSPIRWDERLRQNGFSGVEIEVPGQSIPECQYLSIIISSADVPDNEQPQPQQQQQIVIRDPSIVSQCEMAHELGGQICSLAEASELDIPPEAMVVVLLEMEKTLLADVSAHDWTHLHAVLLQAKNVLWITQPPAESPDQIPQHGLVEGFGRALASEDATRKFVTLALDGQVSSSRATETVHHLVAEIMRNSVDAVETTYSTTHGVIHIPRVMSNDPMNEIVSQATMPRRTEQWNLEDGSKPDAAATLCIGPPGRLQELEYHEVAEHKGASVAEDEVIFDVQAFGLSPRDVLMAAGQLDAVALGSACAGIVRAAGSCTGFLPGDRVCAVGNAMAASLVRTSARAVVPIPANWSFAQAAAVPIPAWLAFYALDCVARLATDETVLVHHSVGNSVQRMAVQLAIRRSARVLATVPSESQKTKLCTALKLAETEVLVVTEDAELAPALMKLAIRGMDVIIGSVSDERMSQHLTAGGRLVDISWGKQQQQQSPLQPFAQRANTSYTRINMAELLQQRPQRAYNIFQEAMTEYLGDQPPQPHVYTAGSETEALQQVDLMGGTVVTLDAGRCIPVSCITRPRSQFSADVSYVIAGGLGGLGRSLARWMASRGARHLVLLSRSGARTAAAQALVKELERQGVHVATPAVDISQRESLEQVLLELKHTMPPIRGCIQATVALRDNMWENMTHEDWSLSIGSKVTGSWNLHWCLPRELDFFVLLSSLNGLFGAPGQSNYAAGNAFKDSLAHYRIAQGLKAVSIDLGLMLSEGMVAESDFLRSMLQRNAMLMDIAIEEMVALFDYYCDPTLPRLTHSAAQVVVGIEMPSVALAKGLDLHHSVHRPLFRHLFQMDAQRHRRHGEAEAQMAPMAMTTALDRPALLKQSASIVEATELVLEWLSGKLSQVLGIAAADVEPSKPIHMYGLDSMVSVDLRNWFNREIGATFTVFDLMSNTPLRELSRMAAERSRYRQKSSNTTTTTSSSPTVTRSDEIAELVRKYTADLPVRSSGVSMGDATVSDRSTILLTGSTGSLGNYLLHGLLRNPQVNKVYCLNRSDDAAARQRRSFLERGLDTLLLEDSSRVQFLKASFGERQLGLAESEYNHLLESVDTIIHNAWKVNWNHHVSSFEDPHIKGVRELINFSMASRYNAHVAFISSVNTITAWKPSGVAEERDTIPEEPMESADVVMPQGYAEAKHVGERICIEASRKCGVPTSILRVGQIAGPNSRLGVWNPHEWIPTLIKTSKSMGQIPSDLGHFLVDWVAVDILATIVLEILQSRRATTAAAMATTPTTSSVFHLTSPTGVSWKSLIPAIQERYPVKLVSLSEWVEELGRLQELSPEEVTEKPAIKLLDFYRLLAGAMEASPRMSLERARAASRTMASLGPVSLAQMSNWLDQWNF</sequence>
<dbReference type="GO" id="GO:0030639">
    <property type="term" value="P:polyketide biosynthetic process"/>
    <property type="evidence" value="ECO:0007669"/>
    <property type="project" value="UniProtKB-ARBA"/>
</dbReference>
<dbReference type="PROSITE" id="PS52004">
    <property type="entry name" value="KS3_2"/>
    <property type="match status" value="1"/>
</dbReference>
<evidence type="ECO:0000259" key="13">
    <source>
        <dbReference type="PROSITE" id="PS52019"/>
    </source>
</evidence>
<evidence type="ECO:0000256" key="10">
    <source>
        <dbReference type="SAM" id="MobiDB-lite"/>
    </source>
</evidence>
<dbReference type="PANTHER" id="PTHR43775">
    <property type="entry name" value="FATTY ACID SYNTHASE"/>
    <property type="match status" value="1"/>
</dbReference>
<dbReference type="GO" id="GO:0004312">
    <property type="term" value="F:fatty acid synthase activity"/>
    <property type="evidence" value="ECO:0007669"/>
    <property type="project" value="TreeGrafter"/>
</dbReference>
<proteinExistence type="inferred from homology"/>
<dbReference type="GO" id="GO:0031177">
    <property type="term" value="F:phosphopantetheine binding"/>
    <property type="evidence" value="ECO:0007669"/>
    <property type="project" value="InterPro"/>
</dbReference>
<dbReference type="InterPro" id="IPR020806">
    <property type="entry name" value="PKS_PP-bd"/>
</dbReference>
<dbReference type="Pfam" id="PF16197">
    <property type="entry name" value="KAsynt_C_assoc"/>
    <property type="match status" value="1"/>
</dbReference>
<dbReference type="InterPro" id="IPR029063">
    <property type="entry name" value="SAM-dependent_MTases_sf"/>
</dbReference>
<dbReference type="SMART" id="SM00827">
    <property type="entry name" value="PKS_AT"/>
    <property type="match status" value="1"/>
</dbReference>
<feature type="active site" description="Proton acceptor; for dehydratase activity" evidence="9">
    <location>
        <position position="991"/>
    </location>
</feature>
<dbReference type="PANTHER" id="PTHR43775:SF29">
    <property type="entry name" value="ASPERFURANONE POLYKETIDE SYNTHASE AFOG-RELATED"/>
    <property type="match status" value="1"/>
</dbReference>
<comment type="similarity">
    <text evidence="8">In the C-terminal section; belongs to the NRP synthetase family.</text>
</comment>
<dbReference type="Proteomes" id="UP000248405">
    <property type="component" value="Unassembled WGS sequence"/>
</dbReference>
<dbReference type="InterPro" id="IPR032821">
    <property type="entry name" value="PKS_assoc"/>
</dbReference>
<dbReference type="InterPro" id="IPR042104">
    <property type="entry name" value="PKS_dehydratase_sf"/>
</dbReference>
<dbReference type="InterPro" id="IPR049552">
    <property type="entry name" value="PKS_DH_N"/>
</dbReference>
<dbReference type="CDD" id="cd02440">
    <property type="entry name" value="AdoMet_MTases"/>
    <property type="match status" value="1"/>
</dbReference>
<dbReference type="Gene3D" id="1.10.1200.10">
    <property type="entry name" value="ACP-like"/>
    <property type="match status" value="1"/>
</dbReference>
<dbReference type="InterPro" id="IPR036736">
    <property type="entry name" value="ACP-like_sf"/>
</dbReference>
<dbReference type="OrthoDB" id="329835at2759"/>
<dbReference type="Pfam" id="PF08242">
    <property type="entry name" value="Methyltransf_12"/>
    <property type="match status" value="1"/>
</dbReference>
<dbReference type="SUPFAM" id="SSF55048">
    <property type="entry name" value="Probable ACP-binding domain of malonyl-CoA ACP transacylase"/>
    <property type="match status" value="1"/>
</dbReference>
<dbReference type="InterPro" id="IPR020841">
    <property type="entry name" value="PKS_Beta-ketoAc_synthase_dom"/>
</dbReference>
<dbReference type="InterPro" id="IPR016036">
    <property type="entry name" value="Malonyl_transacylase_ACP-bd"/>
</dbReference>